<gene>
    <name evidence="1" type="ORF">LS41612_04885</name>
    <name evidence="2" type="ORF">LYSIN_03380</name>
    <name evidence="3" type="ORF">NCTC10338_03796</name>
</gene>
<dbReference type="Proteomes" id="UP000237319">
    <property type="component" value="Unassembled WGS sequence"/>
</dbReference>
<evidence type="ECO:0000313" key="5">
    <source>
        <dbReference type="Proteomes" id="UP000238825"/>
    </source>
</evidence>
<evidence type="ECO:0000313" key="1">
    <source>
        <dbReference type="EMBL" id="AVK95653.1"/>
    </source>
</evidence>
<dbReference type="EMBL" id="CP019980">
    <property type="protein sequence ID" value="AVK95653.1"/>
    <property type="molecule type" value="Genomic_DNA"/>
</dbReference>
<dbReference type="EMBL" id="PGLV01000002">
    <property type="protein sequence ID" value="POZ55083.1"/>
    <property type="molecule type" value="Genomic_DNA"/>
</dbReference>
<evidence type="ECO:0000313" key="6">
    <source>
        <dbReference type="Proteomes" id="UP000255295"/>
    </source>
</evidence>
<reference evidence="3 6" key="3">
    <citation type="submission" date="2018-06" db="EMBL/GenBank/DDBJ databases">
        <authorList>
            <consortium name="Pathogen Informatics"/>
            <person name="Doyle S."/>
        </authorList>
    </citation>
    <scope>NUCLEOTIDE SEQUENCE [LARGE SCALE GENOMIC DNA]</scope>
    <source>
        <strain evidence="3 6">NCTC10338</strain>
    </source>
</reference>
<dbReference type="Proteomes" id="UP000238825">
    <property type="component" value="Chromosome"/>
</dbReference>
<keyword evidence="3" id="KW-0966">Cell projection</keyword>
<dbReference type="Proteomes" id="UP000255295">
    <property type="component" value="Unassembled WGS sequence"/>
</dbReference>
<keyword evidence="4" id="KW-1185">Reference proteome</keyword>
<keyword evidence="3" id="KW-0282">Flagellum</keyword>
<dbReference type="AlphaFoldDB" id="A0A2S5CW64"/>
<proteinExistence type="predicted"/>
<accession>A0A2S5CW64</accession>
<organism evidence="2 4">
    <name type="scientific">Lysinibacillus sphaericus</name>
    <name type="common">Bacillus sphaericus</name>
    <dbReference type="NCBI Taxonomy" id="1421"/>
    <lineage>
        <taxon>Bacteria</taxon>
        <taxon>Bacillati</taxon>
        <taxon>Bacillota</taxon>
        <taxon>Bacilli</taxon>
        <taxon>Bacillales</taxon>
        <taxon>Bacillaceae</taxon>
        <taxon>Lysinibacillus</taxon>
    </lineage>
</organism>
<dbReference type="Pfam" id="PF03692">
    <property type="entry name" value="CxxCxxCC"/>
    <property type="match status" value="1"/>
</dbReference>
<dbReference type="EMBL" id="UFSZ01000001">
    <property type="protein sequence ID" value="SUV18618.1"/>
    <property type="molecule type" value="Genomic_DNA"/>
</dbReference>
<evidence type="ECO:0000313" key="4">
    <source>
        <dbReference type="Proteomes" id="UP000237319"/>
    </source>
</evidence>
<sequence>MMKFNCDQCGLCCKALNDSELYKDLNRGDGICKYFSEATNLCTIYDNRPLKCRIDDMYDKYFKETLTLEQYYELNYEGCKNLKMKEKI</sequence>
<dbReference type="InterPro" id="IPR005358">
    <property type="entry name" value="Puta_zinc/iron-chelating_dom"/>
</dbReference>
<keyword evidence="3" id="KW-0969">Cilium</keyword>
<dbReference type="RefSeq" id="WP_024364190.1">
    <property type="nucleotide sequence ID" value="NZ_JOTQ01000064.1"/>
</dbReference>
<reference evidence="2 4" key="2">
    <citation type="submission" date="2017-11" db="EMBL/GenBank/DDBJ databases">
        <title>Genome sequence of Lysinibacillus sphaericus, a lignin-degrading bacteria isolated from municipal solid waste soil.</title>
        <authorList>
            <person name="Persinoti G.F."/>
            <person name="Paixao D.A."/>
            <person name="Bugg T.D."/>
            <person name="Squina F.M."/>
        </authorList>
    </citation>
    <scope>NUCLEOTIDE SEQUENCE [LARGE SCALE GENOMIC DNA]</scope>
    <source>
        <strain evidence="2 4">A1</strain>
    </source>
</reference>
<name>A0A2S5CW64_LYSSH</name>
<evidence type="ECO:0000313" key="2">
    <source>
        <dbReference type="EMBL" id="POZ55083.1"/>
    </source>
</evidence>
<evidence type="ECO:0000313" key="3">
    <source>
        <dbReference type="EMBL" id="SUV18618.1"/>
    </source>
</evidence>
<reference evidence="1 5" key="1">
    <citation type="submission" date="2017-03" db="EMBL/GenBank/DDBJ databases">
        <title>The whole genome sequencing and assembly of Lysinibacillus sphaericus DSM 28T strain.</title>
        <authorList>
            <person name="Lee Y.-J."/>
            <person name="Yi H."/>
            <person name="Bahn Y.-S."/>
            <person name="Kim J.F."/>
            <person name="Lee D.-W."/>
        </authorList>
    </citation>
    <scope>NUCLEOTIDE SEQUENCE [LARGE SCALE GENOMIC DNA]</scope>
    <source>
        <strain evidence="1 5">DSM 28</strain>
    </source>
</reference>
<protein>
    <submittedName>
        <fullName evidence="3">Flagellin N-methylase</fullName>
    </submittedName>
    <submittedName>
        <fullName evidence="1">Zinc/iron-chelating domain-containing protein</fullName>
    </submittedName>
</protein>